<feature type="region of interest" description="Disordered" evidence="1">
    <location>
        <begin position="51"/>
        <end position="116"/>
    </location>
</feature>
<comment type="caution">
    <text evidence="2">The sequence shown here is derived from an EMBL/GenBank/DDBJ whole genome shotgun (WGS) entry which is preliminary data.</text>
</comment>
<evidence type="ECO:0000313" key="3">
    <source>
        <dbReference type="Proteomes" id="UP000823388"/>
    </source>
</evidence>
<reference evidence="2" key="1">
    <citation type="submission" date="2020-05" db="EMBL/GenBank/DDBJ databases">
        <title>WGS assembly of Panicum virgatum.</title>
        <authorList>
            <person name="Lovell J.T."/>
            <person name="Jenkins J."/>
            <person name="Shu S."/>
            <person name="Juenger T.E."/>
            <person name="Schmutz J."/>
        </authorList>
    </citation>
    <scope>NUCLEOTIDE SEQUENCE</scope>
    <source>
        <strain evidence="2">AP13</strain>
    </source>
</reference>
<evidence type="ECO:0000256" key="1">
    <source>
        <dbReference type="SAM" id="MobiDB-lite"/>
    </source>
</evidence>
<gene>
    <name evidence="2" type="ORF">PVAP13_9KG032495</name>
</gene>
<accession>A0A8T0NAQ8</accession>
<dbReference type="Proteomes" id="UP000823388">
    <property type="component" value="Chromosome 9K"/>
</dbReference>
<organism evidence="2 3">
    <name type="scientific">Panicum virgatum</name>
    <name type="common">Blackwell switchgrass</name>
    <dbReference type="NCBI Taxonomy" id="38727"/>
    <lineage>
        <taxon>Eukaryota</taxon>
        <taxon>Viridiplantae</taxon>
        <taxon>Streptophyta</taxon>
        <taxon>Embryophyta</taxon>
        <taxon>Tracheophyta</taxon>
        <taxon>Spermatophyta</taxon>
        <taxon>Magnoliopsida</taxon>
        <taxon>Liliopsida</taxon>
        <taxon>Poales</taxon>
        <taxon>Poaceae</taxon>
        <taxon>PACMAD clade</taxon>
        <taxon>Panicoideae</taxon>
        <taxon>Panicodae</taxon>
        <taxon>Paniceae</taxon>
        <taxon>Panicinae</taxon>
        <taxon>Panicum</taxon>
        <taxon>Panicum sect. Hiantes</taxon>
    </lineage>
</organism>
<proteinExistence type="predicted"/>
<protein>
    <submittedName>
        <fullName evidence="2">Uncharacterized protein</fullName>
    </submittedName>
</protein>
<sequence length="175" mass="18961">MGWHGSGSRQGIEPATGAAAYFHRLVNVPAWPGCRPPLACPRRALGCNGKRKASPEGQAIGDGVFTARPPVPDLRRHGRLPLLAGGRRRSIGGGHQPSGGGGRQAEGHLEKERKNSHETFRAVKGSGAIHRRHDARVTRIDFADSHHEQASRRLFSCVRACVRGLRHQTIMDGEP</sequence>
<keyword evidence="3" id="KW-1185">Reference proteome</keyword>
<feature type="compositionally biased region" description="Basic and acidic residues" evidence="1">
    <location>
        <begin position="105"/>
        <end position="116"/>
    </location>
</feature>
<feature type="compositionally biased region" description="Gly residues" evidence="1">
    <location>
        <begin position="91"/>
        <end position="104"/>
    </location>
</feature>
<dbReference type="AlphaFoldDB" id="A0A8T0NAQ8"/>
<name>A0A8T0NAQ8_PANVG</name>
<dbReference type="EMBL" id="CM029053">
    <property type="protein sequence ID" value="KAG2546327.1"/>
    <property type="molecule type" value="Genomic_DNA"/>
</dbReference>
<evidence type="ECO:0000313" key="2">
    <source>
        <dbReference type="EMBL" id="KAG2546327.1"/>
    </source>
</evidence>